<dbReference type="InterPro" id="IPR000719">
    <property type="entry name" value="Prot_kinase_dom"/>
</dbReference>
<dbReference type="Gene3D" id="1.25.40.20">
    <property type="entry name" value="Ankyrin repeat-containing domain"/>
    <property type="match status" value="1"/>
</dbReference>
<dbReference type="InterPro" id="IPR001245">
    <property type="entry name" value="Ser-Thr/Tyr_kinase_cat_dom"/>
</dbReference>
<gene>
    <name evidence="14" type="ORF">Ccrd_008576</name>
</gene>
<reference evidence="14 15" key="1">
    <citation type="journal article" date="2016" name="Sci. Rep.">
        <title>The genome sequence of the outbreeding globe artichoke constructed de novo incorporating a phase-aware low-pass sequencing strategy of F1 progeny.</title>
        <authorList>
            <person name="Scaglione D."/>
            <person name="Reyes-Chin-Wo S."/>
            <person name="Acquadro A."/>
            <person name="Froenicke L."/>
            <person name="Portis E."/>
            <person name="Beitel C."/>
            <person name="Tirone M."/>
            <person name="Mauro R."/>
            <person name="Lo Monaco A."/>
            <person name="Mauromicale G."/>
            <person name="Faccioli P."/>
            <person name="Cattivelli L."/>
            <person name="Rieseberg L."/>
            <person name="Michelmore R."/>
            <person name="Lanteri S."/>
        </authorList>
    </citation>
    <scope>NUCLEOTIDE SEQUENCE [LARGE SCALE GENOMIC DNA]</scope>
    <source>
        <strain evidence="14">2C</strain>
    </source>
</reference>
<evidence type="ECO:0000256" key="10">
    <source>
        <dbReference type="ARBA" id="ARBA00048679"/>
    </source>
</evidence>
<keyword evidence="15" id="KW-1185">Reference proteome</keyword>
<dbReference type="EC" id="2.7.11.1" evidence="2"/>
<dbReference type="Pfam" id="PF12796">
    <property type="entry name" value="Ank_2"/>
    <property type="match status" value="1"/>
</dbReference>
<evidence type="ECO:0000256" key="5">
    <source>
        <dbReference type="ARBA" id="ARBA00022741"/>
    </source>
</evidence>
<dbReference type="OMA" id="LRTENCD"/>
<dbReference type="PANTHER" id="PTHR44329">
    <property type="entry name" value="SERINE/THREONINE-PROTEIN KINASE TNNI3K-RELATED"/>
    <property type="match status" value="1"/>
</dbReference>
<dbReference type="Pfam" id="PF07714">
    <property type="entry name" value="PK_Tyr_Ser-Thr"/>
    <property type="match status" value="1"/>
</dbReference>
<dbReference type="GO" id="GO:0004674">
    <property type="term" value="F:protein serine/threonine kinase activity"/>
    <property type="evidence" value="ECO:0007669"/>
    <property type="project" value="UniProtKB-EC"/>
</dbReference>
<feature type="repeat" description="ANK" evidence="11">
    <location>
        <begin position="72"/>
        <end position="104"/>
    </location>
</feature>
<comment type="similarity">
    <text evidence="1">Belongs to the protein kinase superfamily. TKL Ser/Thr protein kinase family.</text>
</comment>
<keyword evidence="3" id="KW-0808">Transferase</keyword>
<dbReference type="PROSITE" id="PS50088">
    <property type="entry name" value="ANK_REPEAT"/>
    <property type="match status" value="1"/>
</dbReference>
<keyword evidence="5" id="KW-0547">Nucleotide-binding</keyword>
<evidence type="ECO:0000256" key="6">
    <source>
        <dbReference type="ARBA" id="ARBA00022777"/>
    </source>
</evidence>
<dbReference type="PIRSF" id="PIRSF000654">
    <property type="entry name" value="Integrin-linked_kinase"/>
    <property type="match status" value="1"/>
</dbReference>
<dbReference type="PROSITE" id="PS50297">
    <property type="entry name" value="ANK_REP_REGION"/>
    <property type="match status" value="1"/>
</dbReference>
<dbReference type="InterPro" id="IPR036770">
    <property type="entry name" value="Ankyrin_rpt-contain_sf"/>
</dbReference>
<evidence type="ECO:0000313" key="14">
    <source>
        <dbReference type="EMBL" id="KVH89434.1"/>
    </source>
</evidence>
<evidence type="ECO:0000256" key="8">
    <source>
        <dbReference type="ARBA" id="ARBA00023043"/>
    </source>
</evidence>
<dbReference type="SUPFAM" id="SSF48403">
    <property type="entry name" value="Ankyrin repeat"/>
    <property type="match status" value="1"/>
</dbReference>
<dbReference type="GO" id="GO:0005524">
    <property type="term" value="F:ATP binding"/>
    <property type="evidence" value="ECO:0007669"/>
    <property type="project" value="UniProtKB-KW"/>
</dbReference>
<protein>
    <recommendedName>
        <fullName evidence="2">non-specific serine/threonine protein kinase</fullName>
        <ecNumber evidence="2">2.7.11.1</ecNumber>
    </recommendedName>
</protein>
<dbReference type="FunFam" id="1.25.40.20:FF:000349">
    <property type="entry name" value="Predicted protein"/>
    <property type="match status" value="1"/>
</dbReference>
<dbReference type="PROSITE" id="PS50011">
    <property type="entry name" value="PROTEIN_KINASE_DOM"/>
    <property type="match status" value="1"/>
</dbReference>
<dbReference type="SUPFAM" id="SSF56112">
    <property type="entry name" value="Protein kinase-like (PK-like)"/>
    <property type="match status" value="1"/>
</dbReference>
<evidence type="ECO:0000256" key="4">
    <source>
        <dbReference type="ARBA" id="ARBA00022737"/>
    </source>
</evidence>
<evidence type="ECO:0000256" key="1">
    <source>
        <dbReference type="ARBA" id="ARBA00005843"/>
    </source>
</evidence>
<evidence type="ECO:0000256" key="7">
    <source>
        <dbReference type="ARBA" id="ARBA00022840"/>
    </source>
</evidence>
<name>A0A103XET3_CYNCS</name>
<dbReference type="GO" id="GO:0005737">
    <property type="term" value="C:cytoplasm"/>
    <property type="evidence" value="ECO:0007669"/>
    <property type="project" value="UniProtKB-ARBA"/>
</dbReference>
<feature type="domain" description="Protein kinase" evidence="13">
    <location>
        <begin position="200"/>
        <end position="465"/>
    </location>
</feature>
<dbReference type="EMBL" id="LEKV01005210">
    <property type="protein sequence ID" value="KVH89434.1"/>
    <property type="molecule type" value="Genomic_DNA"/>
</dbReference>
<dbReference type="FunFam" id="3.30.200.20:FF:000180">
    <property type="entry name" value="serine/threonine-protein kinase STY46-like"/>
    <property type="match status" value="1"/>
</dbReference>
<dbReference type="InterPro" id="IPR002110">
    <property type="entry name" value="Ankyrin_rpt"/>
</dbReference>
<dbReference type="PRINTS" id="PR00109">
    <property type="entry name" value="TYRKINASE"/>
</dbReference>
<comment type="caution">
    <text evidence="14">The sequence shown here is derived from an EMBL/GenBank/DDBJ whole genome shotgun (WGS) entry which is preliminary data.</text>
</comment>
<dbReference type="SMART" id="SM00248">
    <property type="entry name" value="ANK"/>
    <property type="match status" value="3"/>
</dbReference>
<comment type="catalytic activity">
    <reaction evidence="9">
        <text>L-threonyl-[protein] + ATP = O-phospho-L-threonyl-[protein] + ADP + H(+)</text>
        <dbReference type="Rhea" id="RHEA:46608"/>
        <dbReference type="Rhea" id="RHEA-COMP:11060"/>
        <dbReference type="Rhea" id="RHEA-COMP:11605"/>
        <dbReference type="ChEBI" id="CHEBI:15378"/>
        <dbReference type="ChEBI" id="CHEBI:30013"/>
        <dbReference type="ChEBI" id="CHEBI:30616"/>
        <dbReference type="ChEBI" id="CHEBI:61977"/>
        <dbReference type="ChEBI" id="CHEBI:456216"/>
        <dbReference type="EC" id="2.7.11.1"/>
    </reaction>
</comment>
<dbReference type="InterPro" id="IPR011009">
    <property type="entry name" value="Kinase-like_dom_sf"/>
</dbReference>
<sequence>MESVPPIRFTLGRQSSMAPDRGSGSDSEDEEIDGLDAIDPRVRLMFFSSEGNLDGIKELLDSGTDVNFKDIDNRTALHVAACQGFCDVAELLLEGGAEVDPKDRWGSTPLADAIHYKNYDMIKLLEKHGAKPLVSSYACCVLYKLLTVSYNSLSFMPPMAPMHVKNAREVPEYEIAAEELDFTDSVDITKAIIAVVPSPLSNILLLRSLLVGTFTIASWRGTKVAVKKLGDELFTDKDKVRAFRDELELLQKIRHPNVVQFLGAVTQSSPMMIVTEYLPKGDLRPYLKRKGALKPFTAVKYAMDIARGMNYLHENKPEPIIHRDLEPSNILRADSGHLKVADFGISELVKVTEKVKKEKLMSYSDTTWRYVAPEVFRNEDYDTKVDVFSFALILQEMIEGCQPFFMMSEDEVPKAYVANQRPPFNAPSKCYAHGLKELIEECWHENPEERPTFRKIITRLESTYYSINRRRRWKVRPLRWFQKMEMMWKKEDSERSSRDRSSHI</sequence>
<organism evidence="14 15">
    <name type="scientific">Cynara cardunculus var. scolymus</name>
    <name type="common">Globe artichoke</name>
    <name type="synonym">Cynara scolymus</name>
    <dbReference type="NCBI Taxonomy" id="59895"/>
    <lineage>
        <taxon>Eukaryota</taxon>
        <taxon>Viridiplantae</taxon>
        <taxon>Streptophyta</taxon>
        <taxon>Embryophyta</taxon>
        <taxon>Tracheophyta</taxon>
        <taxon>Spermatophyta</taxon>
        <taxon>Magnoliopsida</taxon>
        <taxon>eudicotyledons</taxon>
        <taxon>Gunneridae</taxon>
        <taxon>Pentapetalae</taxon>
        <taxon>asterids</taxon>
        <taxon>campanulids</taxon>
        <taxon>Asterales</taxon>
        <taxon>Asteraceae</taxon>
        <taxon>Carduoideae</taxon>
        <taxon>Cardueae</taxon>
        <taxon>Carduinae</taxon>
        <taxon>Cynara</taxon>
    </lineage>
</organism>
<dbReference type="STRING" id="59895.A0A103XET3"/>
<comment type="catalytic activity">
    <reaction evidence="10">
        <text>L-seryl-[protein] + ATP = O-phospho-L-seryl-[protein] + ADP + H(+)</text>
        <dbReference type="Rhea" id="RHEA:17989"/>
        <dbReference type="Rhea" id="RHEA-COMP:9863"/>
        <dbReference type="Rhea" id="RHEA-COMP:11604"/>
        <dbReference type="ChEBI" id="CHEBI:15378"/>
        <dbReference type="ChEBI" id="CHEBI:29999"/>
        <dbReference type="ChEBI" id="CHEBI:30616"/>
        <dbReference type="ChEBI" id="CHEBI:83421"/>
        <dbReference type="ChEBI" id="CHEBI:456216"/>
        <dbReference type="EC" id="2.7.11.1"/>
    </reaction>
</comment>
<evidence type="ECO:0000256" key="11">
    <source>
        <dbReference type="PROSITE-ProRule" id="PRU00023"/>
    </source>
</evidence>
<proteinExistence type="inferred from homology"/>
<dbReference type="CDD" id="cd13999">
    <property type="entry name" value="STKc_MAP3K-like"/>
    <property type="match status" value="1"/>
</dbReference>
<keyword evidence="6" id="KW-0418">Kinase</keyword>
<keyword evidence="7" id="KW-0067">ATP-binding</keyword>
<dbReference type="FunFam" id="1.10.510.10:FF:000355">
    <property type="entry name" value="Integrin-linked protein kinase family"/>
    <property type="match status" value="1"/>
</dbReference>
<evidence type="ECO:0000256" key="2">
    <source>
        <dbReference type="ARBA" id="ARBA00012513"/>
    </source>
</evidence>
<keyword evidence="4" id="KW-0677">Repeat</keyword>
<accession>A0A103XET3</accession>
<feature type="region of interest" description="Disordered" evidence="12">
    <location>
        <begin position="1"/>
        <end position="32"/>
    </location>
</feature>
<dbReference type="PANTHER" id="PTHR44329:SF223">
    <property type="entry name" value="INTEGRIN-LINKED PROTEIN KINASE FAMILY-RELATED"/>
    <property type="match status" value="1"/>
</dbReference>
<evidence type="ECO:0000256" key="9">
    <source>
        <dbReference type="ARBA" id="ARBA00047899"/>
    </source>
</evidence>
<dbReference type="Gene3D" id="1.10.510.10">
    <property type="entry name" value="Transferase(Phosphotransferase) domain 1"/>
    <property type="match status" value="1"/>
</dbReference>
<evidence type="ECO:0000313" key="15">
    <source>
        <dbReference type="Proteomes" id="UP000243975"/>
    </source>
</evidence>
<evidence type="ECO:0000259" key="13">
    <source>
        <dbReference type="PROSITE" id="PS50011"/>
    </source>
</evidence>
<dbReference type="Proteomes" id="UP000243975">
    <property type="component" value="Unassembled WGS sequence"/>
</dbReference>
<keyword evidence="8 11" id="KW-0040">ANK repeat</keyword>
<dbReference type="InterPro" id="IPR051681">
    <property type="entry name" value="Ser/Thr_Kinases-Pseudokinases"/>
</dbReference>
<dbReference type="Gramene" id="KVH89434">
    <property type="protein sequence ID" value="KVH89434"/>
    <property type="gene ID" value="Ccrd_008576"/>
</dbReference>
<dbReference type="AlphaFoldDB" id="A0A103XET3"/>
<evidence type="ECO:0000256" key="3">
    <source>
        <dbReference type="ARBA" id="ARBA00022679"/>
    </source>
</evidence>
<evidence type="ECO:0000256" key="12">
    <source>
        <dbReference type="SAM" id="MobiDB-lite"/>
    </source>
</evidence>